<evidence type="ECO:0000313" key="2">
    <source>
        <dbReference type="EMBL" id="KKN81744.1"/>
    </source>
</evidence>
<dbReference type="AlphaFoldDB" id="A0A0F9TQW1"/>
<accession>A0A0F9TQW1</accession>
<reference evidence="2" key="1">
    <citation type="journal article" date="2015" name="Nature">
        <title>Complex archaea that bridge the gap between prokaryotes and eukaryotes.</title>
        <authorList>
            <person name="Spang A."/>
            <person name="Saw J.H."/>
            <person name="Jorgensen S.L."/>
            <person name="Zaremba-Niedzwiedzka K."/>
            <person name="Martijn J."/>
            <person name="Lind A.E."/>
            <person name="van Eijk R."/>
            <person name="Schleper C."/>
            <person name="Guy L."/>
            <person name="Ettema T.J."/>
        </authorList>
    </citation>
    <scope>NUCLEOTIDE SEQUENCE</scope>
</reference>
<organism evidence="2">
    <name type="scientific">marine sediment metagenome</name>
    <dbReference type="NCBI Taxonomy" id="412755"/>
    <lineage>
        <taxon>unclassified sequences</taxon>
        <taxon>metagenomes</taxon>
        <taxon>ecological metagenomes</taxon>
    </lineage>
</organism>
<sequence>MNEPKYTLTVRLEPVDRYNLKLFAAVADKTIGEYVKDIILEKLYGKESEKHGGNEPRRTAGITQDSEL</sequence>
<feature type="compositionally biased region" description="Basic and acidic residues" evidence="1">
    <location>
        <begin position="46"/>
        <end position="58"/>
    </location>
</feature>
<protein>
    <submittedName>
        <fullName evidence="2">Uncharacterized protein</fullName>
    </submittedName>
</protein>
<feature type="region of interest" description="Disordered" evidence="1">
    <location>
        <begin position="46"/>
        <end position="68"/>
    </location>
</feature>
<gene>
    <name evidence="2" type="ORF">LCGC14_0316560</name>
</gene>
<dbReference type="EMBL" id="LAZR01000211">
    <property type="protein sequence ID" value="KKN81744.1"/>
    <property type="molecule type" value="Genomic_DNA"/>
</dbReference>
<comment type="caution">
    <text evidence="2">The sequence shown here is derived from an EMBL/GenBank/DDBJ whole genome shotgun (WGS) entry which is preliminary data.</text>
</comment>
<proteinExistence type="predicted"/>
<name>A0A0F9TQW1_9ZZZZ</name>
<evidence type="ECO:0000256" key="1">
    <source>
        <dbReference type="SAM" id="MobiDB-lite"/>
    </source>
</evidence>